<proteinExistence type="predicted"/>
<evidence type="ECO:0000313" key="2">
    <source>
        <dbReference type="EMBL" id="MDR6270290.1"/>
    </source>
</evidence>
<sequence length="390" mass="41901">MTQGFVADSYQPVADAFDSLFTDGLEDGGSLALYRHGQAVLDLWGGVDPDDGTPWEKHSVGLGFSTTKGAATICLLRLAERGLIDLQAPVARYWPDFAAEGKADITVYMVLRHLSALPYLPGPLEQFYEPGRAESSLAARPTYYPADSTFIYHAITFGTLVGEIVRRVSGKPIGEFFADEVAGPLGLEFWIGLPEAEEGRFRRSTYRSFDAPPSIPDEALKQLPADVAASVRTFQQLAESSMPPSIDSEFNSRGFRAAALAGASGANNGRALARMYAALIGEVDGIRLLSAETVAAAGVLTTGGVHRPPLPDGTPQPDPRWGIGFHLDDQFQPMLGEGSFGHTGMGGRLGFAHPASGIGFGYVSQRMELSMVPQIDERMRRLIAALHESL</sequence>
<dbReference type="EMBL" id="JAVDQF010000001">
    <property type="protein sequence ID" value="MDR6270290.1"/>
    <property type="molecule type" value="Genomic_DNA"/>
</dbReference>
<comment type="caution">
    <text evidence="2">The sequence shown here is derived from an EMBL/GenBank/DDBJ whole genome shotgun (WGS) entry which is preliminary data.</text>
</comment>
<dbReference type="SUPFAM" id="SSF56601">
    <property type="entry name" value="beta-lactamase/transpeptidase-like"/>
    <property type="match status" value="1"/>
</dbReference>
<protein>
    <submittedName>
        <fullName evidence="2">CubicO group peptidase (Beta-lactamase class C family)</fullName>
    </submittedName>
</protein>
<dbReference type="InterPro" id="IPR001466">
    <property type="entry name" value="Beta-lactam-related"/>
</dbReference>
<keyword evidence="3" id="KW-1185">Reference proteome</keyword>
<feature type="domain" description="Beta-lactamase-related" evidence="1">
    <location>
        <begin position="17"/>
        <end position="378"/>
    </location>
</feature>
<reference evidence="2 3" key="1">
    <citation type="submission" date="2023-07" db="EMBL/GenBank/DDBJ databases">
        <title>Sequencing the genomes of 1000 actinobacteria strains.</title>
        <authorList>
            <person name="Klenk H.-P."/>
        </authorList>
    </citation>
    <scope>NUCLEOTIDE SEQUENCE [LARGE SCALE GENOMIC DNA]</scope>
    <source>
        <strain evidence="2 3">DSM 14555</strain>
    </source>
</reference>
<dbReference type="PANTHER" id="PTHR43319">
    <property type="entry name" value="BETA-LACTAMASE-RELATED"/>
    <property type="match status" value="1"/>
</dbReference>
<organism evidence="2 3">
    <name type="scientific">Arthrobacter russicus</name>
    <dbReference type="NCBI Taxonomy" id="172040"/>
    <lineage>
        <taxon>Bacteria</taxon>
        <taxon>Bacillati</taxon>
        <taxon>Actinomycetota</taxon>
        <taxon>Actinomycetes</taxon>
        <taxon>Micrococcales</taxon>
        <taxon>Micrococcaceae</taxon>
        <taxon>Arthrobacter</taxon>
    </lineage>
</organism>
<dbReference type="RefSeq" id="WP_309799266.1">
    <property type="nucleotide sequence ID" value="NZ_BAAAHY010000007.1"/>
</dbReference>
<evidence type="ECO:0000259" key="1">
    <source>
        <dbReference type="Pfam" id="PF00144"/>
    </source>
</evidence>
<dbReference type="Gene3D" id="3.40.710.10">
    <property type="entry name" value="DD-peptidase/beta-lactamase superfamily"/>
    <property type="match status" value="1"/>
</dbReference>
<name>A0ABU1JCZ6_9MICC</name>
<dbReference type="InterPro" id="IPR012338">
    <property type="entry name" value="Beta-lactam/transpept-like"/>
</dbReference>
<evidence type="ECO:0000313" key="3">
    <source>
        <dbReference type="Proteomes" id="UP001185069"/>
    </source>
</evidence>
<dbReference type="Proteomes" id="UP001185069">
    <property type="component" value="Unassembled WGS sequence"/>
</dbReference>
<dbReference type="Pfam" id="PF00144">
    <property type="entry name" value="Beta-lactamase"/>
    <property type="match status" value="1"/>
</dbReference>
<dbReference type="InterPro" id="IPR052907">
    <property type="entry name" value="Beta-lactamase/esterase"/>
</dbReference>
<dbReference type="PANTHER" id="PTHR43319:SF3">
    <property type="entry name" value="BETA-LACTAMASE-RELATED DOMAIN-CONTAINING PROTEIN"/>
    <property type="match status" value="1"/>
</dbReference>
<gene>
    <name evidence="2" type="ORF">JOE69_002528</name>
</gene>
<accession>A0ABU1JCZ6</accession>